<dbReference type="EMBL" id="JAHLFU010000112">
    <property type="protein sequence ID" value="MBU3853276.1"/>
    <property type="molecule type" value="Genomic_DNA"/>
</dbReference>
<name>A0A9E2L5Y9_9BACT</name>
<proteinExistence type="inferred from homology"/>
<reference evidence="3" key="1">
    <citation type="journal article" date="2021" name="PeerJ">
        <title>Extensive microbial diversity within the chicken gut microbiome revealed by metagenomics and culture.</title>
        <authorList>
            <person name="Gilroy R."/>
            <person name="Ravi A."/>
            <person name="Getino M."/>
            <person name="Pursley I."/>
            <person name="Horton D.L."/>
            <person name="Alikhan N.F."/>
            <person name="Baker D."/>
            <person name="Gharbi K."/>
            <person name="Hall N."/>
            <person name="Watson M."/>
            <person name="Adriaenssens E.M."/>
            <person name="Foster-Nyarko E."/>
            <person name="Jarju S."/>
            <person name="Secka A."/>
            <person name="Antonio M."/>
            <person name="Oren A."/>
            <person name="Chaudhuri R.R."/>
            <person name="La Ragione R."/>
            <person name="Hildebrand F."/>
            <person name="Pallen M.J."/>
        </authorList>
    </citation>
    <scope>NUCLEOTIDE SEQUENCE</scope>
    <source>
        <strain evidence="3">G3-2149</strain>
    </source>
</reference>
<comment type="caution">
    <text evidence="3">The sequence shown here is derived from an EMBL/GenBank/DDBJ whole genome shotgun (WGS) entry which is preliminary data.</text>
</comment>
<protein>
    <submittedName>
        <fullName evidence="3">AGE family epimerase/isomerase</fullName>
    </submittedName>
</protein>
<dbReference type="SUPFAM" id="SSF48208">
    <property type="entry name" value="Six-hairpin glycosidases"/>
    <property type="match status" value="1"/>
</dbReference>
<dbReference type="InterPro" id="IPR012341">
    <property type="entry name" value="6hp_glycosidase-like_sf"/>
</dbReference>
<dbReference type="InterPro" id="IPR010819">
    <property type="entry name" value="AGE/CE"/>
</dbReference>
<dbReference type="GO" id="GO:0005975">
    <property type="term" value="P:carbohydrate metabolic process"/>
    <property type="evidence" value="ECO:0007669"/>
    <property type="project" value="InterPro"/>
</dbReference>
<accession>A0A9E2L5Y9</accession>
<sequence>MDEKIYLAYWAEKYKADLTEDIMPFWLKNGLDRQHGGIYTCLNRDGSLMDTTKSVWFQGRFAFTCCFAYNHVEKKQEWLDAAKMTLDFIEKYCFDENRRMYFEVAADGTPLRLRRYVFSESFAAIAMAEYAVATGSEEYARKALAIFKDMRRFLSTPGILEPKYLPTVQAQGHSITMIMINVASCIKKVIEDPELDLQIEESVHALSTYFVHPEFKALLETVGPNGEFIDTLSGRTINPGHCIETAWFLFDVAEARGGDQRLTDLALTILDWSWDWGWDEQYGGIINFRDCKNLPSQDYAQDMKFWWPQTEAIIATLYAYKLTGNERYLKMHRMISDWTYAHFPDSEYGEWYGYLHRDGSVAQPAKGNLFKGPFHIPRMMTKAYQLCQEILARD</sequence>
<dbReference type="InterPro" id="IPR008928">
    <property type="entry name" value="6-hairpin_glycosidase_sf"/>
</dbReference>
<evidence type="ECO:0000313" key="3">
    <source>
        <dbReference type="EMBL" id="MBU3853276.1"/>
    </source>
</evidence>
<dbReference type="PANTHER" id="PTHR15108">
    <property type="entry name" value="N-ACYLGLUCOSAMINE-2-EPIMERASE"/>
    <property type="match status" value="1"/>
</dbReference>
<dbReference type="Proteomes" id="UP000823865">
    <property type="component" value="Unassembled WGS sequence"/>
</dbReference>
<organism evidence="3 4">
    <name type="scientific">Candidatus Paraprevotella stercoravium</name>
    <dbReference type="NCBI Taxonomy" id="2838725"/>
    <lineage>
        <taxon>Bacteria</taxon>
        <taxon>Pseudomonadati</taxon>
        <taxon>Bacteroidota</taxon>
        <taxon>Bacteroidia</taxon>
        <taxon>Bacteroidales</taxon>
        <taxon>Prevotellaceae</taxon>
        <taxon>Paraprevotella</taxon>
    </lineage>
</organism>
<dbReference type="Gene3D" id="1.50.10.10">
    <property type="match status" value="1"/>
</dbReference>
<keyword evidence="2" id="KW-0413">Isomerase</keyword>
<dbReference type="AlphaFoldDB" id="A0A9E2L5Y9"/>
<dbReference type="Pfam" id="PF07221">
    <property type="entry name" value="GlcNAc_2-epim"/>
    <property type="match status" value="1"/>
</dbReference>
<evidence type="ECO:0000256" key="2">
    <source>
        <dbReference type="ARBA" id="ARBA00023235"/>
    </source>
</evidence>
<dbReference type="FunFam" id="1.50.10.10:FF:000021">
    <property type="entry name" value="N-acylglucosamine 2-epimerase"/>
    <property type="match status" value="1"/>
</dbReference>
<evidence type="ECO:0000256" key="1">
    <source>
        <dbReference type="ARBA" id="ARBA00008558"/>
    </source>
</evidence>
<comment type="similarity">
    <text evidence="1">Belongs to the N-acylglucosamine 2-epimerase family.</text>
</comment>
<evidence type="ECO:0000313" key="4">
    <source>
        <dbReference type="Proteomes" id="UP000823865"/>
    </source>
</evidence>
<reference evidence="3" key="2">
    <citation type="submission" date="2021-04" db="EMBL/GenBank/DDBJ databases">
        <authorList>
            <person name="Gilroy R."/>
        </authorList>
    </citation>
    <scope>NUCLEOTIDE SEQUENCE</scope>
    <source>
        <strain evidence="3">G3-2149</strain>
    </source>
</reference>
<dbReference type="GO" id="GO:0016853">
    <property type="term" value="F:isomerase activity"/>
    <property type="evidence" value="ECO:0007669"/>
    <property type="project" value="UniProtKB-KW"/>
</dbReference>
<gene>
    <name evidence="3" type="ORF">H9789_05570</name>
</gene>